<comment type="similarity">
    <text evidence="1">Belongs to the ABC transporter superfamily.</text>
</comment>
<accession>A0A1E3A6M9</accession>
<dbReference type="Gene3D" id="3.40.50.300">
    <property type="entry name" value="P-loop containing nucleotide triphosphate hydrolases"/>
    <property type="match status" value="1"/>
</dbReference>
<evidence type="ECO:0000256" key="2">
    <source>
        <dbReference type="ARBA" id="ARBA00022448"/>
    </source>
</evidence>
<dbReference type="InterPro" id="IPR027417">
    <property type="entry name" value="P-loop_NTPase"/>
</dbReference>
<dbReference type="AlphaFoldDB" id="A0A1E3A6M9"/>
<evidence type="ECO:0000259" key="5">
    <source>
        <dbReference type="PROSITE" id="PS50893"/>
    </source>
</evidence>
<evidence type="ECO:0000256" key="4">
    <source>
        <dbReference type="ARBA" id="ARBA00022840"/>
    </source>
</evidence>
<keyword evidence="6" id="KW-0378">Hydrolase</keyword>
<evidence type="ECO:0000313" key="7">
    <source>
        <dbReference type="Proteomes" id="UP000094067"/>
    </source>
</evidence>
<dbReference type="InterPro" id="IPR003593">
    <property type="entry name" value="AAA+_ATPase"/>
</dbReference>
<dbReference type="SUPFAM" id="SSF52540">
    <property type="entry name" value="P-loop containing nucleoside triphosphate hydrolases"/>
    <property type="match status" value="1"/>
</dbReference>
<dbReference type="PROSITE" id="PS50893">
    <property type="entry name" value="ABC_TRANSPORTER_2"/>
    <property type="match status" value="1"/>
</dbReference>
<dbReference type="Pfam" id="PF00005">
    <property type="entry name" value="ABC_tran"/>
    <property type="match status" value="1"/>
</dbReference>
<dbReference type="PANTHER" id="PTHR43335">
    <property type="entry name" value="ABC TRANSPORTER, ATP-BINDING PROTEIN"/>
    <property type="match status" value="1"/>
</dbReference>
<dbReference type="RefSeq" id="WP_069154567.1">
    <property type="nucleotide sequence ID" value="NZ_DAWDRA010000156.1"/>
</dbReference>
<dbReference type="GO" id="GO:0016887">
    <property type="term" value="F:ATP hydrolysis activity"/>
    <property type="evidence" value="ECO:0007669"/>
    <property type="project" value="InterPro"/>
</dbReference>
<dbReference type="InterPro" id="IPR003439">
    <property type="entry name" value="ABC_transporter-like_ATP-bd"/>
</dbReference>
<name>A0A1E3A6M9_9FIRM</name>
<protein>
    <submittedName>
        <fullName evidence="6">Putative ABC transporter ATP-binding protein YxlF</fullName>
        <ecNumber evidence="6">3.6.3.-</ecNumber>
    </submittedName>
</protein>
<dbReference type="SMART" id="SM00382">
    <property type="entry name" value="AAA"/>
    <property type="match status" value="1"/>
</dbReference>
<proteinExistence type="inferred from homology"/>
<feature type="domain" description="ABC transporter" evidence="5">
    <location>
        <begin position="6"/>
        <end position="234"/>
    </location>
</feature>
<reference evidence="6 7" key="1">
    <citation type="submission" date="2016-07" db="EMBL/GenBank/DDBJ databases">
        <title>Characterization of isolates of Eisenbergiella tayi derived from blood cultures, using whole genome sequencing.</title>
        <authorList>
            <person name="Burdz T."/>
            <person name="Wiebe D."/>
            <person name="Huynh C."/>
            <person name="Bernard K."/>
        </authorList>
    </citation>
    <scope>NUCLEOTIDE SEQUENCE [LARGE SCALE GENOMIC DNA]</scope>
    <source>
        <strain evidence="6 7">NML 110608</strain>
    </source>
</reference>
<keyword evidence="2" id="KW-0813">Transport</keyword>
<evidence type="ECO:0000313" key="6">
    <source>
        <dbReference type="EMBL" id="ODM04422.1"/>
    </source>
</evidence>
<dbReference type="EMBL" id="MCGH01000003">
    <property type="protein sequence ID" value="ODM04422.1"/>
    <property type="molecule type" value="Genomic_DNA"/>
</dbReference>
<evidence type="ECO:0000256" key="1">
    <source>
        <dbReference type="ARBA" id="ARBA00005417"/>
    </source>
</evidence>
<keyword evidence="4 6" id="KW-0067">ATP-binding</keyword>
<gene>
    <name evidence="6" type="primary">yxlF_13</name>
    <name evidence="6" type="ORF">BEI61_05229</name>
</gene>
<sequence>MSESVLTMNQVEKRYRNVPVLQDITMEIPRGSIYGLVGSNGAGKSTLMRLISGQTRIDRGEIRLFGKIPEKKEQRVRRRIGTLIEEPGFYGDLSARQNLEYYRLQFGIPEKETISRLLDMVGLGNTGKKKYRNFSMGMKQRLGLALAMLAAPEFLVLDEPINGLDPEGILEIRNILLRLNQENGITLLISSHILSELENLATQYGFLSHGKMLEQISAKELKDKCGTYIILEVDDAGQMAVILEKELGITEYKILPDGYFNIYAPPERKEEISRAAILHGIGLHAISALNIELEDYYMNLMGGNADA</sequence>
<comment type="caution">
    <text evidence="6">The sequence shown here is derived from an EMBL/GenBank/DDBJ whole genome shotgun (WGS) entry which is preliminary data.</text>
</comment>
<dbReference type="GO" id="GO:0005524">
    <property type="term" value="F:ATP binding"/>
    <property type="evidence" value="ECO:0007669"/>
    <property type="project" value="UniProtKB-KW"/>
</dbReference>
<dbReference type="PANTHER" id="PTHR43335:SF8">
    <property type="entry name" value="ABC TRANSPORTER, ATP-BINDING PROTEIN"/>
    <property type="match status" value="1"/>
</dbReference>
<dbReference type="EC" id="3.6.3.-" evidence="6"/>
<dbReference type="Proteomes" id="UP000094067">
    <property type="component" value="Unassembled WGS sequence"/>
</dbReference>
<organism evidence="6 7">
    <name type="scientific">Eisenbergiella tayi</name>
    <dbReference type="NCBI Taxonomy" id="1432052"/>
    <lineage>
        <taxon>Bacteria</taxon>
        <taxon>Bacillati</taxon>
        <taxon>Bacillota</taxon>
        <taxon>Clostridia</taxon>
        <taxon>Lachnospirales</taxon>
        <taxon>Lachnospiraceae</taxon>
        <taxon>Eisenbergiella</taxon>
    </lineage>
</organism>
<evidence type="ECO:0000256" key="3">
    <source>
        <dbReference type="ARBA" id="ARBA00022741"/>
    </source>
</evidence>
<keyword evidence="3" id="KW-0547">Nucleotide-binding</keyword>